<reference evidence="2 3" key="1">
    <citation type="submission" date="2018-10" db="EMBL/GenBank/DDBJ databases">
        <title>An updated phylogeny of the Alphaproteobacteria reveals that the parasitic Rickettsiales and Holosporales have independent origins.</title>
        <authorList>
            <person name="Munoz-Gomez S.A."/>
            <person name="Hess S."/>
            <person name="Burger G."/>
            <person name="Lang B.F."/>
            <person name="Susko E."/>
            <person name="Slamovits C.H."/>
            <person name="Roger A.J."/>
        </authorList>
    </citation>
    <scope>NUCLEOTIDE SEQUENCE [LARGE SCALE GENOMIC DNA]</scope>
    <source>
        <strain evidence="2">HOLO01</strain>
    </source>
</reference>
<comment type="caution">
    <text evidence="2">The sequence shown here is derived from an EMBL/GenBank/DDBJ whole genome shotgun (WGS) entry which is preliminary data.</text>
</comment>
<dbReference type="RefSeq" id="WP_130153152.1">
    <property type="nucleotide sequence ID" value="NZ_SCFB01000001.1"/>
</dbReference>
<protein>
    <submittedName>
        <fullName evidence="2">Uncharacterized protein</fullName>
    </submittedName>
</protein>
<evidence type="ECO:0000313" key="2">
    <source>
        <dbReference type="EMBL" id="RZI47039.1"/>
    </source>
</evidence>
<dbReference type="Proteomes" id="UP000293550">
    <property type="component" value="Unassembled WGS sequence"/>
</dbReference>
<proteinExistence type="predicted"/>
<feature type="region of interest" description="Disordered" evidence="1">
    <location>
        <begin position="296"/>
        <end position="335"/>
    </location>
</feature>
<evidence type="ECO:0000256" key="1">
    <source>
        <dbReference type="SAM" id="MobiDB-lite"/>
    </source>
</evidence>
<organism evidence="2 3">
    <name type="scientific">Candidatus Finniella inopinata</name>
    <dbReference type="NCBI Taxonomy" id="1696036"/>
    <lineage>
        <taxon>Bacteria</taxon>
        <taxon>Pseudomonadati</taxon>
        <taxon>Pseudomonadota</taxon>
        <taxon>Alphaproteobacteria</taxon>
        <taxon>Holosporales</taxon>
        <taxon>Candidatus Paracaedibacteraceae</taxon>
        <taxon>Candidatus Finniella</taxon>
    </lineage>
</organism>
<feature type="compositionally biased region" description="Low complexity" evidence="1">
    <location>
        <begin position="304"/>
        <end position="316"/>
    </location>
</feature>
<dbReference type="EMBL" id="SCFB01000001">
    <property type="protein sequence ID" value="RZI47039.1"/>
    <property type="molecule type" value="Genomic_DNA"/>
</dbReference>
<name>A0A4Q7DL19_9PROT</name>
<accession>A0A4Q7DL19</accession>
<evidence type="ECO:0000313" key="3">
    <source>
        <dbReference type="Proteomes" id="UP000293550"/>
    </source>
</evidence>
<sequence>MHIGTPSDTSSSVDSPTIFSVLNNFFSVLNNLNDHCPSTSANSQMLTRAVDNLMDHVFGFNALSGPIYFSGTASATLTSGSITGEYTITGGGSGVSAANVANLFTLPSQYFPSYGRAGRPNNADMKSPADKLSIFFRAIFGITDSAYQGLFATNPIGQEDSGTVLTTIFNYVLGADRSGYQTAANGITNPNPSTRLATCKFGGLNTSVFGRINATANSSLKPYGSITASASAKALTNPADYFAFTLQKYPIGTESGISTKTGHITAPSNAYDIVRLQALIQDLIFVQGYTTTIRDTQDQHDNENSGQGNGDNNGNNGNNGGNKASLGDTNASVSN</sequence>
<dbReference type="AlphaFoldDB" id="A0A4Q7DL19"/>
<keyword evidence="3" id="KW-1185">Reference proteome</keyword>
<gene>
    <name evidence="2" type="ORF">EQU50_00175</name>
</gene>